<name>A0A371IWQ7_9FIRM</name>
<evidence type="ECO:0000313" key="5">
    <source>
        <dbReference type="Proteomes" id="UP000243494"/>
    </source>
</evidence>
<evidence type="ECO:0000256" key="2">
    <source>
        <dbReference type="PROSITE-ProRule" id="PRU00335"/>
    </source>
</evidence>
<sequence>MKPNNNMKQNILIAATDLITKNGIKNTSLADIANSVGISKGTLYYHYSSKDDIIFSIADSHLNIITDAILNCVQNIKTESPKDKIVEFIINKITTIESTGRVHMYLICEAITGNEPLKERIRVKYIQWRNTLKSEIEKSFIDNKESSEALSFLLISIVDGLVIQSLLKTEKLPYENIATFLINKWY</sequence>
<dbReference type="SUPFAM" id="SSF46689">
    <property type="entry name" value="Homeodomain-like"/>
    <property type="match status" value="1"/>
</dbReference>
<protein>
    <submittedName>
        <fullName evidence="4">TetR/AcrR family transcriptional regulator</fullName>
    </submittedName>
</protein>
<reference evidence="4 5" key="1">
    <citation type="journal article" date="2017" name="Genome Announc.">
        <title>Draft Genome Sequence of Romboutsia maritimum sp. nov. Strain CCRI-22766(T), Isolated from Coastal Estuarine Mud.</title>
        <authorList>
            <person name="Maheux A.F."/>
            <person name="Boudreau D.K."/>
            <person name="Berube E."/>
            <person name="Boissinot M."/>
            <person name="Raymond F."/>
            <person name="Brodeur S."/>
            <person name="Corbeil J."/>
            <person name="Brightwell G."/>
            <person name="Broda D."/>
            <person name="Omar R.F."/>
            <person name="Bergeron M.G."/>
        </authorList>
    </citation>
    <scope>NUCLEOTIDE SEQUENCE [LARGE SCALE GENOMIC DNA]</scope>
    <source>
        <strain evidence="4 5">CCRI-22766</strain>
    </source>
</reference>
<keyword evidence="5" id="KW-1185">Reference proteome</keyword>
<dbReference type="RefSeq" id="WP_095404736.1">
    <property type="nucleotide sequence ID" value="NZ_NOJZ02000001.1"/>
</dbReference>
<organism evidence="4 5">
    <name type="scientific">Romboutsia maritimum</name>
    <dbReference type="NCBI Taxonomy" id="2020948"/>
    <lineage>
        <taxon>Bacteria</taxon>
        <taxon>Bacillati</taxon>
        <taxon>Bacillota</taxon>
        <taxon>Clostridia</taxon>
        <taxon>Peptostreptococcales</taxon>
        <taxon>Peptostreptococcaceae</taxon>
        <taxon>Romboutsia</taxon>
    </lineage>
</organism>
<proteinExistence type="predicted"/>
<dbReference type="PRINTS" id="PR00455">
    <property type="entry name" value="HTHTETR"/>
</dbReference>
<dbReference type="AlphaFoldDB" id="A0A371IWQ7"/>
<dbReference type="InterPro" id="IPR001647">
    <property type="entry name" value="HTH_TetR"/>
</dbReference>
<evidence type="ECO:0000259" key="3">
    <source>
        <dbReference type="PROSITE" id="PS50977"/>
    </source>
</evidence>
<evidence type="ECO:0000256" key="1">
    <source>
        <dbReference type="ARBA" id="ARBA00023125"/>
    </source>
</evidence>
<dbReference type="PANTHER" id="PTHR43479:SF11">
    <property type="entry name" value="ACREF_ENVCD OPERON REPRESSOR-RELATED"/>
    <property type="match status" value="1"/>
</dbReference>
<gene>
    <name evidence="4" type="ORF">CHF27_001520</name>
</gene>
<dbReference type="EMBL" id="NOJZ02000001">
    <property type="protein sequence ID" value="RDY24905.1"/>
    <property type="molecule type" value="Genomic_DNA"/>
</dbReference>
<dbReference type="InterPro" id="IPR036271">
    <property type="entry name" value="Tet_transcr_reg_TetR-rel_C_sf"/>
</dbReference>
<dbReference type="GO" id="GO:0003677">
    <property type="term" value="F:DNA binding"/>
    <property type="evidence" value="ECO:0007669"/>
    <property type="project" value="UniProtKB-UniRule"/>
</dbReference>
<keyword evidence="1 2" id="KW-0238">DNA-binding</keyword>
<comment type="caution">
    <text evidence="4">The sequence shown here is derived from an EMBL/GenBank/DDBJ whole genome shotgun (WGS) entry which is preliminary data.</text>
</comment>
<dbReference type="Proteomes" id="UP000243494">
    <property type="component" value="Unassembled WGS sequence"/>
</dbReference>
<dbReference type="Gene3D" id="1.10.357.10">
    <property type="entry name" value="Tetracycline Repressor, domain 2"/>
    <property type="match status" value="1"/>
</dbReference>
<dbReference type="InterPro" id="IPR009057">
    <property type="entry name" value="Homeodomain-like_sf"/>
</dbReference>
<dbReference type="Pfam" id="PF00440">
    <property type="entry name" value="TetR_N"/>
    <property type="match status" value="1"/>
</dbReference>
<dbReference type="PANTHER" id="PTHR43479">
    <property type="entry name" value="ACREF/ENVCD OPERON REPRESSOR-RELATED"/>
    <property type="match status" value="1"/>
</dbReference>
<evidence type="ECO:0000313" key="4">
    <source>
        <dbReference type="EMBL" id="RDY24905.1"/>
    </source>
</evidence>
<feature type="domain" description="HTH tetR-type" evidence="3">
    <location>
        <begin position="5"/>
        <end position="65"/>
    </location>
</feature>
<dbReference type="OrthoDB" id="6430772at2"/>
<dbReference type="InterPro" id="IPR050624">
    <property type="entry name" value="HTH-type_Tx_Regulator"/>
</dbReference>
<dbReference type="PROSITE" id="PS50977">
    <property type="entry name" value="HTH_TETR_2"/>
    <property type="match status" value="1"/>
</dbReference>
<accession>A0A371IWQ7</accession>
<dbReference type="SUPFAM" id="SSF48498">
    <property type="entry name" value="Tetracyclin repressor-like, C-terminal domain"/>
    <property type="match status" value="1"/>
</dbReference>
<feature type="DNA-binding region" description="H-T-H motif" evidence="2">
    <location>
        <begin position="28"/>
        <end position="47"/>
    </location>
</feature>